<feature type="domain" description="LptD C-terminal" evidence="1">
    <location>
        <begin position="351"/>
        <end position="620"/>
    </location>
</feature>
<accession>A0A7X4YES4</accession>
<evidence type="ECO:0000313" key="3">
    <source>
        <dbReference type="Proteomes" id="UP000537825"/>
    </source>
</evidence>
<dbReference type="HAMAP" id="MF_01411">
    <property type="entry name" value="LPS_assembly_LptD"/>
    <property type="match status" value="1"/>
</dbReference>
<proteinExistence type="inferred from homology"/>
<organism evidence="2 3">
    <name type="scientific">Corallococcus exiguus</name>
    <dbReference type="NCBI Taxonomy" id="83462"/>
    <lineage>
        <taxon>Bacteria</taxon>
        <taxon>Pseudomonadati</taxon>
        <taxon>Myxococcota</taxon>
        <taxon>Myxococcia</taxon>
        <taxon>Myxococcales</taxon>
        <taxon>Cystobacterineae</taxon>
        <taxon>Myxococcaceae</taxon>
        <taxon>Corallococcus</taxon>
    </lineage>
</organism>
<dbReference type="GO" id="GO:1990351">
    <property type="term" value="C:transporter complex"/>
    <property type="evidence" value="ECO:0007669"/>
    <property type="project" value="TreeGrafter"/>
</dbReference>
<comment type="caution">
    <text evidence="2">The sequence shown here is derived from an EMBL/GenBank/DDBJ whole genome shotgun (WGS) entry which is preliminary data.</text>
</comment>
<dbReference type="RefSeq" id="WP_139921802.1">
    <property type="nucleotide sequence ID" value="NZ_CBCSLE010000119.1"/>
</dbReference>
<dbReference type="GO" id="GO:0009279">
    <property type="term" value="C:cell outer membrane"/>
    <property type="evidence" value="ECO:0007669"/>
    <property type="project" value="InterPro"/>
</dbReference>
<dbReference type="Proteomes" id="UP000537825">
    <property type="component" value="Unassembled WGS sequence"/>
</dbReference>
<evidence type="ECO:0000313" key="2">
    <source>
        <dbReference type="EMBL" id="NBC44123.1"/>
    </source>
</evidence>
<dbReference type="Pfam" id="PF04453">
    <property type="entry name" value="LptD"/>
    <property type="match status" value="1"/>
</dbReference>
<dbReference type="InterPro" id="IPR050218">
    <property type="entry name" value="LptD"/>
</dbReference>
<dbReference type="AlphaFoldDB" id="A0A7X4YES4"/>
<dbReference type="PANTHER" id="PTHR30189:SF1">
    <property type="entry name" value="LPS-ASSEMBLY PROTEIN LPTD"/>
    <property type="match status" value="1"/>
</dbReference>
<protein>
    <submittedName>
        <fullName evidence="2">LPS assembly protein LptD</fullName>
    </submittedName>
</protein>
<dbReference type="GO" id="GO:0043165">
    <property type="term" value="P:Gram-negative-bacterium-type cell outer membrane assembly"/>
    <property type="evidence" value="ECO:0007669"/>
    <property type="project" value="InterPro"/>
</dbReference>
<evidence type="ECO:0000259" key="1">
    <source>
        <dbReference type="Pfam" id="PF04453"/>
    </source>
</evidence>
<dbReference type="EMBL" id="JAAAPK010000009">
    <property type="protein sequence ID" value="NBC44123.1"/>
    <property type="molecule type" value="Genomic_DNA"/>
</dbReference>
<gene>
    <name evidence="2" type="primary">lptD</name>
    <name evidence="2" type="ORF">GTZ93_30380</name>
</gene>
<name>A0A7X4YES4_9BACT</name>
<sequence length="902" mass="98360">MTFLAPVVLTLWVSAQIPLATQVELPTGEVVELAADYVVFENDVLTARGHCELRSGPNVLRADEVTYSEATQVATATGNVMFVSGLMAAIADDVRVDLRSNEANVKGGLFMQKKGVTPEALQAAKTPDELRKLGETPVLMSGTRIRRTGETAFSVDGLAFTPCQCGPGEPGWRVEAKEANVKMGERAILTWPVVYVRSVPVFALPWLYLPLAERRSGLLIPRPSNSGLNGFGLDVPVFVTLGESYDLTFTPGIYTGGGDISNPRFVEVDEDGNSTPIRELRPTGVKGPRLLTEFRYVPSDRTRGRATLGFLYDLRPRLDPTTSDFLRVVDRTNPKEPFYTSQIIDEKRGLRGEASWQHTQDLGDGWHDRVDAYFVSDGFYTRDLTADLLVQNTNYLRSTAVVYQRRDERYLGLDVSLRQDLRYAYRFFQPNPVPAVASLSGDAFNPHGPTTFQRLPGITLALPQRPLFGGRVMGGMQVEYSRLAPLRSGGFADDGSDGLFSLAGTWRPEGTPLDINTFTLPKDELEGNGRLDPTEREGRDRVSLAPRLSTSYGLGNWGRLTPSVALRQDVSVGEVSGRTAARGYALADLMLDSQLARTFADRDTLYRHTMSPSVNLRYVPGGWGHGLTALNGSGTGTVPLIYDEWDSAVPLQSNGSVRSFLHAVVAVDQSLRVRKGPTTREPLRLRIGQGFDLSRIAPVAGRDIVQGSVVRDTFARLSASAGVLTAGGLVRMDPTTLDITQLSADFTIDNGKGNALYARYDDLLAVKQLSIDRGLDPLAQGPDFVRRGVDMLVGDAPRPLPSHNDQVDPSPTERAQALTVGTRIKLGFGLGLRYEALVQPLYKDLITQESQPLAQQTFGVSYGPACDCWRIEGVVILRRNQTPEFAGVNLSVAGFGSFGSGG</sequence>
<keyword evidence="3" id="KW-1185">Reference proteome</keyword>
<dbReference type="PANTHER" id="PTHR30189">
    <property type="entry name" value="LPS-ASSEMBLY PROTEIN"/>
    <property type="match status" value="1"/>
</dbReference>
<reference evidence="2 3" key="1">
    <citation type="submission" date="2020-01" db="EMBL/GenBank/DDBJ databases">
        <title>The draft genome sequence of Corallococcus exiguus DSM 14696.</title>
        <authorList>
            <person name="Zhang X."/>
            <person name="Zhu H."/>
        </authorList>
    </citation>
    <scope>NUCLEOTIDE SEQUENCE [LARGE SCALE GENOMIC DNA]</scope>
    <source>
        <strain evidence="2 3">DSM 14696</strain>
    </source>
</reference>
<dbReference type="InterPro" id="IPR007543">
    <property type="entry name" value="LptD_C"/>
</dbReference>
<dbReference type="InterPro" id="IPR020889">
    <property type="entry name" value="LipoPS_assembly_LptD"/>
</dbReference>
<dbReference type="GO" id="GO:0015920">
    <property type="term" value="P:lipopolysaccharide transport"/>
    <property type="evidence" value="ECO:0007669"/>
    <property type="project" value="InterPro"/>
</dbReference>